<organism evidence="1 2">
    <name type="scientific">Cystoisospora suis</name>
    <dbReference type="NCBI Taxonomy" id="483139"/>
    <lineage>
        <taxon>Eukaryota</taxon>
        <taxon>Sar</taxon>
        <taxon>Alveolata</taxon>
        <taxon>Apicomplexa</taxon>
        <taxon>Conoidasida</taxon>
        <taxon>Coccidia</taxon>
        <taxon>Eucoccidiorida</taxon>
        <taxon>Eimeriorina</taxon>
        <taxon>Sarcocystidae</taxon>
        <taxon>Cystoisospora</taxon>
    </lineage>
</organism>
<name>A0A2C6KEI3_9APIC</name>
<dbReference type="GeneID" id="94434753"/>
<proteinExistence type="predicted"/>
<dbReference type="EMBL" id="MIGC01011826">
    <property type="protein sequence ID" value="PHJ14746.1"/>
    <property type="molecule type" value="Genomic_DNA"/>
</dbReference>
<sequence>RKMPHALIPLNLERREYGASRSLSWYRDGRECL</sequence>
<feature type="non-terminal residue" evidence="1">
    <location>
        <position position="1"/>
    </location>
</feature>
<dbReference type="Proteomes" id="UP000221165">
    <property type="component" value="Unassembled WGS sequence"/>
</dbReference>
<gene>
    <name evidence="1" type="ORF">CSUI_011444</name>
</gene>
<protein>
    <submittedName>
        <fullName evidence="1">Uncharacterized protein</fullName>
    </submittedName>
</protein>
<dbReference type="RefSeq" id="XP_067916482.1">
    <property type="nucleotide sequence ID" value="XM_068071542.1"/>
</dbReference>
<reference evidence="1 2" key="1">
    <citation type="journal article" date="2017" name="Int. J. Parasitol.">
        <title>The genome of the protozoan parasite Cystoisospora suis and a reverse vaccinology approach to identify vaccine candidates.</title>
        <authorList>
            <person name="Palmieri N."/>
            <person name="Shrestha A."/>
            <person name="Ruttkowski B."/>
            <person name="Beck T."/>
            <person name="Vogl C."/>
            <person name="Tomley F."/>
            <person name="Blake D.P."/>
            <person name="Joachim A."/>
        </authorList>
    </citation>
    <scope>NUCLEOTIDE SEQUENCE [LARGE SCALE GENOMIC DNA]</scope>
    <source>
        <strain evidence="1 2">Wien I</strain>
    </source>
</reference>
<comment type="caution">
    <text evidence="1">The sequence shown here is derived from an EMBL/GenBank/DDBJ whole genome shotgun (WGS) entry which is preliminary data.</text>
</comment>
<evidence type="ECO:0000313" key="1">
    <source>
        <dbReference type="EMBL" id="PHJ14746.1"/>
    </source>
</evidence>
<dbReference type="AlphaFoldDB" id="A0A2C6KEI3"/>
<accession>A0A2C6KEI3</accession>
<dbReference type="VEuPathDB" id="ToxoDB:CSUI_011444"/>
<keyword evidence="2" id="KW-1185">Reference proteome</keyword>
<evidence type="ECO:0000313" key="2">
    <source>
        <dbReference type="Proteomes" id="UP000221165"/>
    </source>
</evidence>